<evidence type="ECO:0000313" key="2">
    <source>
        <dbReference type="EMBL" id="SVC04071.1"/>
    </source>
</evidence>
<gene>
    <name evidence="2" type="ORF">METZ01_LOCUS256925</name>
</gene>
<reference evidence="2" key="1">
    <citation type="submission" date="2018-05" db="EMBL/GenBank/DDBJ databases">
        <authorList>
            <person name="Lanie J.A."/>
            <person name="Ng W.-L."/>
            <person name="Kazmierczak K.M."/>
            <person name="Andrzejewski T.M."/>
            <person name="Davidsen T.M."/>
            <person name="Wayne K.J."/>
            <person name="Tettelin H."/>
            <person name="Glass J.I."/>
            <person name="Rusch D."/>
            <person name="Podicherti R."/>
            <person name="Tsui H.-C.T."/>
            <person name="Winkler M.E."/>
        </authorList>
    </citation>
    <scope>NUCLEOTIDE SEQUENCE</scope>
</reference>
<dbReference type="Gene3D" id="3.30.420.10">
    <property type="entry name" value="Ribonuclease H-like superfamily/Ribonuclease H"/>
    <property type="match status" value="1"/>
</dbReference>
<dbReference type="InterPro" id="IPR012337">
    <property type="entry name" value="RNaseH-like_sf"/>
</dbReference>
<protein>
    <recommendedName>
        <fullName evidence="1">Predicted 3'-5' exonuclease PolB-like domain-containing protein</fullName>
    </recommendedName>
</protein>
<dbReference type="EMBL" id="UINC01070150">
    <property type="protein sequence ID" value="SVC04071.1"/>
    <property type="molecule type" value="Genomic_DNA"/>
</dbReference>
<dbReference type="Pfam" id="PF10108">
    <property type="entry name" value="DNA_pol_B_exo2"/>
    <property type="match status" value="1"/>
</dbReference>
<feature type="domain" description="Predicted 3'-5' exonuclease PolB-like" evidence="1">
    <location>
        <begin position="51"/>
        <end position="263"/>
    </location>
</feature>
<accession>A0A382IZP2</accession>
<name>A0A382IZP2_9ZZZZ</name>
<dbReference type="GO" id="GO:0003676">
    <property type="term" value="F:nucleic acid binding"/>
    <property type="evidence" value="ECO:0007669"/>
    <property type="project" value="InterPro"/>
</dbReference>
<proteinExistence type="predicted"/>
<evidence type="ECO:0000259" key="1">
    <source>
        <dbReference type="Pfam" id="PF10108"/>
    </source>
</evidence>
<organism evidence="2">
    <name type="scientific">marine metagenome</name>
    <dbReference type="NCBI Taxonomy" id="408172"/>
    <lineage>
        <taxon>unclassified sequences</taxon>
        <taxon>metagenomes</taxon>
        <taxon>ecological metagenomes</taxon>
    </lineage>
</organism>
<dbReference type="InterPro" id="IPR036397">
    <property type="entry name" value="RNaseH_sf"/>
</dbReference>
<dbReference type="SUPFAM" id="SSF53098">
    <property type="entry name" value="Ribonuclease H-like"/>
    <property type="match status" value="1"/>
</dbReference>
<dbReference type="CDD" id="cd05782">
    <property type="entry name" value="DNA_polB_like1_exo"/>
    <property type="match status" value="1"/>
</dbReference>
<sequence>MAKRRTARLVFDIESAADGDLISKIRYPGEKISPIKAIEQYRSELLEQNGKDFIPYTFQLPVSLVVATVADDYSLIDLVALDEELSRPHEIVRLFWEGWRKNGQPQLVSFNGRGFDMPLLEVCAFRYGLGIPEWIAENGRSFEQPRNRFNNSAHLDLHEFLTNNGASRFVGGLSLAANLIGKPGKLDVAGHMVQDLWDGGRAREIHDYCRSDVLDTYFVYLRSRVVAGAISLADEQSLIESAHTWIRSKATDSPGFARYLEAWGDWQSPWG</sequence>
<dbReference type="AlphaFoldDB" id="A0A382IZP2"/>
<dbReference type="InterPro" id="IPR019288">
    <property type="entry name" value="3'-5'_exonuclease_PolB-like"/>
</dbReference>